<dbReference type="Gene3D" id="1.25.70.10">
    <property type="entry name" value="Transcription termination factor 3, mitochondrial"/>
    <property type="match status" value="1"/>
</dbReference>
<feature type="region of interest" description="Disordered" evidence="4">
    <location>
        <begin position="28"/>
        <end position="50"/>
    </location>
</feature>
<dbReference type="EMBL" id="VEPZ02000322">
    <property type="protein sequence ID" value="KAE8726934.1"/>
    <property type="molecule type" value="Genomic_DNA"/>
</dbReference>
<dbReference type="PANTHER" id="PTHR13068:SF24">
    <property type="entry name" value="EXPRESSED PROTEIN"/>
    <property type="match status" value="1"/>
</dbReference>
<dbReference type="AlphaFoldDB" id="A0A6A3CEA4"/>
<protein>
    <submittedName>
        <fullName evidence="5">Angio-associated migratory cell protein</fullName>
    </submittedName>
</protein>
<dbReference type="Proteomes" id="UP000436088">
    <property type="component" value="Unassembled WGS sequence"/>
</dbReference>
<feature type="compositionally biased region" description="Polar residues" evidence="4">
    <location>
        <begin position="148"/>
        <end position="157"/>
    </location>
</feature>
<dbReference type="PANTHER" id="PTHR13068">
    <property type="entry name" value="CGI-12 PROTEIN-RELATED"/>
    <property type="match status" value="1"/>
</dbReference>
<feature type="region of interest" description="Disordered" evidence="4">
    <location>
        <begin position="125"/>
        <end position="158"/>
    </location>
</feature>
<organism evidence="5 6">
    <name type="scientific">Hibiscus syriacus</name>
    <name type="common">Rose of Sharon</name>
    <dbReference type="NCBI Taxonomy" id="106335"/>
    <lineage>
        <taxon>Eukaryota</taxon>
        <taxon>Viridiplantae</taxon>
        <taxon>Streptophyta</taxon>
        <taxon>Embryophyta</taxon>
        <taxon>Tracheophyta</taxon>
        <taxon>Spermatophyta</taxon>
        <taxon>Magnoliopsida</taxon>
        <taxon>eudicotyledons</taxon>
        <taxon>Gunneridae</taxon>
        <taxon>Pentapetalae</taxon>
        <taxon>rosids</taxon>
        <taxon>malvids</taxon>
        <taxon>Malvales</taxon>
        <taxon>Malvaceae</taxon>
        <taxon>Malvoideae</taxon>
        <taxon>Hibiscus</taxon>
    </lineage>
</organism>
<name>A0A6A3CEA4_HIBSY</name>
<keyword evidence="2" id="KW-0806">Transcription termination</keyword>
<dbReference type="InterPro" id="IPR003690">
    <property type="entry name" value="MTERF"/>
</dbReference>
<keyword evidence="6" id="KW-1185">Reference proteome</keyword>
<accession>A0A6A3CEA4</accession>
<evidence type="ECO:0000256" key="2">
    <source>
        <dbReference type="ARBA" id="ARBA00022472"/>
    </source>
</evidence>
<evidence type="ECO:0000313" key="6">
    <source>
        <dbReference type="Proteomes" id="UP000436088"/>
    </source>
</evidence>
<dbReference type="GO" id="GO:0006353">
    <property type="term" value="P:DNA-templated transcription termination"/>
    <property type="evidence" value="ECO:0007669"/>
    <property type="project" value="UniProtKB-KW"/>
</dbReference>
<dbReference type="InterPro" id="IPR038538">
    <property type="entry name" value="MTERF_sf"/>
</dbReference>
<proteinExistence type="inferred from homology"/>
<keyword evidence="2" id="KW-0805">Transcription regulation</keyword>
<comment type="similarity">
    <text evidence="1">Belongs to the mTERF family.</text>
</comment>
<sequence length="457" mass="52433">MNIYSNFINPVRGPNQWTPIETIEPILPPTLRMPSGRPHKNRRMEADEAPPYTRRVTKRGVKILCRKCGGSGHNVITCKGQFRRSNEDVMQNQTSSSRSQQLAGVHTVRCMPTPTVPLRQDSCVTQSSPHQQAPTPNQVAMKNHRTSPRAQSPSQGYTVRWMPTPTVHIRQQTYFSQSSPKRHKRQKRERVKICDYFKSLGIIPDELENLELPSTVEVMCARVQFLQKLGFTIDDINEYPLSFDARLQRAIWDTFCRSIRSCWGLSSRGTMSTSVAYLASIGVSPRDIGPVYFFCLKLKIDPDGFARIIEKMPQIASLNQHVLMKPIKFLSGRGLPLVSCTTNEVMKKSYYYFKTEMGRPVNELVAFPEYFTYSLESRIKLRYTKLQSKGIRSSLNWFLNCSDQRFEERLQVDYIESESLGPSFRMGGKLELLGNDVMSDEEDESDDEVLYRRTVSL</sequence>
<dbReference type="GO" id="GO:0032502">
    <property type="term" value="P:developmental process"/>
    <property type="evidence" value="ECO:0007669"/>
    <property type="project" value="TreeGrafter"/>
</dbReference>
<gene>
    <name evidence="5" type="ORF">F3Y22_tig00005939pilonHSYRG00088</name>
</gene>
<evidence type="ECO:0000313" key="5">
    <source>
        <dbReference type="EMBL" id="KAE8726934.1"/>
    </source>
</evidence>
<keyword evidence="3" id="KW-0809">Transit peptide</keyword>
<evidence type="ECO:0000256" key="4">
    <source>
        <dbReference type="SAM" id="MobiDB-lite"/>
    </source>
</evidence>
<feature type="compositionally biased region" description="Polar residues" evidence="4">
    <location>
        <begin position="125"/>
        <end position="140"/>
    </location>
</feature>
<reference evidence="5" key="1">
    <citation type="submission" date="2019-09" db="EMBL/GenBank/DDBJ databases">
        <title>Draft genome information of white flower Hibiscus syriacus.</title>
        <authorList>
            <person name="Kim Y.-M."/>
        </authorList>
    </citation>
    <scope>NUCLEOTIDE SEQUENCE [LARGE SCALE GENOMIC DNA]</scope>
    <source>
        <strain evidence="5">YM2019G1</strain>
    </source>
</reference>
<dbReference type="Pfam" id="PF02536">
    <property type="entry name" value="mTERF"/>
    <property type="match status" value="1"/>
</dbReference>
<comment type="caution">
    <text evidence="5">The sequence shown here is derived from an EMBL/GenBank/DDBJ whole genome shotgun (WGS) entry which is preliminary data.</text>
</comment>
<dbReference type="GO" id="GO:0003676">
    <property type="term" value="F:nucleic acid binding"/>
    <property type="evidence" value="ECO:0007669"/>
    <property type="project" value="InterPro"/>
</dbReference>
<dbReference type="SMART" id="SM00733">
    <property type="entry name" value="Mterf"/>
    <property type="match status" value="2"/>
</dbReference>
<evidence type="ECO:0000256" key="3">
    <source>
        <dbReference type="ARBA" id="ARBA00022946"/>
    </source>
</evidence>
<evidence type="ECO:0000256" key="1">
    <source>
        <dbReference type="ARBA" id="ARBA00007692"/>
    </source>
</evidence>
<keyword evidence="2" id="KW-0804">Transcription</keyword>